<dbReference type="AlphaFoldDB" id="A0A9R0X7N6"/>
<gene>
    <name evidence="7" type="ORF">TRITD_5Bv1G112850</name>
</gene>
<evidence type="ECO:0000256" key="6">
    <source>
        <dbReference type="RuleBase" id="RU361177"/>
    </source>
</evidence>
<dbReference type="Gramene" id="TRITD5Bv1G112850.2">
    <property type="protein sequence ID" value="TRITD5Bv1G112850.2"/>
    <property type="gene ID" value="TRITD5Bv1G112850"/>
</dbReference>
<dbReference type="InterPro" id="IPR050346">
    <property type="entry name" value="FMO-like"/>
</dbReference>
<evidence type="ECO:0000256" key="5">
    <source>
        <dbReference type="ARBA" id="ARBA00023002"/>
    </source>
</evidence>
<keyword evidence="2 6" id="KW-0285">Flavoprotein</keyword>
<proteinExistence type="inferred from homology"/>
<dbReference type="EMBL" id="LT934120">
    <property type="protein sequence ID" value="VAI31625.1"/>
    <property type="molecule type" value="Genomic_DNA"/>
</dbReference>
<evidence type="ECO:0000256" key="4">
    <source>
        <dbReference type="ARBA" id="ARBA00022857"/>
    </source>
</evidence>
<dbReference type="Gene3D" id="3.50.50.60">
    <property type="entry name" value="FAD/NAD(P)-binding domain"/>
    <property type="match status" value="2"/>
</dbReference>
<dbReference type="GO" id="GO:0050660">
    <property type="term" value="F:flavin adenine dinucleotide binding"/>
    <property type="evidence" value="ECO:0007669"/>
    <property type="project" value="InterPro"/>
</dbReference>
<name>A0A9R0X7N6_TRITD</name>
<dbReference type="InterPro" id="IPR020946">
    <property type="entry name" value="Flavin_mOase-like"/>
</dbReference>
<dbReference type="InterPro" id="IPR000960">
    <property type="entry name" value="Flavin_mOase"/>
</dbReference>
<keyword evidence="4" id="KW-0521">NADP</keyword>
<dbReference type="PANTHER" id="PTHR23023">
    <property type="entry name" value="DIMETHYLANILINE MONOOXYGENASE"/>
    <property type="match status" value="1"/>
</dbReference>
<keyword evidence="3 6" id="KW-0274">FAD</keyword>
<dbReference type="InterPro" id="IPR036188">
    <property type="entry name" value="FAD/NAD-bd_sf"/>
</dbReference>
<organism evidence="7 8">
    <name type="scientific">Triticum turgidum subsp. durum</name>
    <name type="common">Durum wheat</name>
    <name type="synonym">Triticum durum</name>
    <dbReference type="NCBI Taxonomy" id="4567"/>
    <lineage>
        <taxon>Eukaryota</taxon>
        <taxon>Viridiplantae</taxon>
        <taxon>Streptophyta</taxon>
        <taxon>Embryophyta</taxon>
        <taxon>Tracheophyta</taxon>
        <taxon>Spermatophyta</taxon>
        <taxon>Magnoliopsida</taxon>
        <taxon>Liliopsida</taxon>
        <taxon>Poales</taxon>
        <taxon>Poaceae</taxon>
        <taxon>BOP clade</taxon>
        <taxon>Pooideae</taxon>
        <taxon>Triticodae</taxon>
        <taxon>Triticeae</taxon>
        <taxon>Triticinae</taxon>
        <taxon>Triticum</taxon>
    </lineage>
</organism>
<accession>A0A9R0X7N6</accession>
<protein>
    <recommendedName>
        <fullName evidence="6">Flavin-containing monooxygenase</fullName>
        <ecNumber evidence="6">1.-.-.-</ecNumber>
    </recommendedName>
</protein>
<dbReference type="PROSITE" id="PS51257">
    <property type="entry name" value="PROKAR_LIPOPROTEIN"/>
    <property type="match status" value="1"/>
</dbReference>
<keyword evidence="6" id="KW-0503">Monooxygenase</keyword>
<dbReference type="EC" id="1.-.-.-" evidence="6"/>
<evidence type="ECO:0000313" key="8">
    <source>
        <dbReference type="Proteomes" id="UP000324705"/>
    </source>
</evidence>
<comment type="cofactor">
    <cofactor evidence="6">
        <name>FAD</name>
        <dbReference type="ChEBI" id="CHEBI:57692"/>
    </cofactor>
</comment>
<evidence type="ECO:0000256" key="3">
    <source>
        <dbReference type="ARBA" id="ARBA00022827"/>
    </source>
</evidence>
<dbReference type="Pfam" id="PF00743">
    <property type="entry name" value="FMO-like"/>
    <property type="match status" value="1"/>
</dbReference>
<keyword evidence="8" id="KW-1185">Reference proteome</keyword>
<dbReference type="GO" id="GO:0004499">
    <property type="term" value="F:N,N-dimethylaniline monooxygenase activity"/>
    <property type="evidence" value="ECO:0007669"/>
    <property type="project" value="InterPro"/>
</dbReference>
<dbReference type="FunFam" id="3.50.50.60:FF:000226">
    <property type="entry name" value="Flavin-containing monooxygenase"/>
    <property type="match status" value="1"/>
</dbReference>
<dbReference type="Proteomes" id="UP000324705">
    <property type="component" value="Chromosome 5B"/>
</dbReference>
<dbReference type="SUPFAM" id="SSF51905">
    <property type="entry name" value="FAD/NAD(P)-binding domain"/>
    <property type="match status" value="2"/>
</dbReference>
<evidence type="ECO:0000256" key="1">
    <source>
        <dbReference type="ARBA" id="ARBA00009183"/>
    </source>
</evidence>
<dbReference type="FunFam" id="3.50.50.60:FF:000170">
    <property type="entry name" value="Flavin-containing monooxygenase"/>
    <property type="match status" value="1"/>
</dbReference>
<sequence length="525" mass="59445">MEKQRMAIVGAGMSGLTACKHVLERGFRPVVFEAEADAVGGVWAHMLATTRLQTPRPQYEFTDFPWPPEVPELYPSHDQVMEYLCSYARHFGVLECVRFGSRVTALEYSGAVNEEEMMAWEQWAGNGEAFGSGQGEWRITVQHGDYVESKTHVADFVLLCVGRYSGIPNIPTFPPEKGPEAFNGTVIHSMDYSNMDDAKATELIKGKLVTVVGYQKSALDVATECANMNGPTHPCTMIIRTKRWIIPDLYAWGAPVPFLYFNRLSELLVHKPGEGLLLSLLATFLSPLRWILSKFVESYYMWAVPMRKHGMMPEHSFFQALSSWLIAIMPDKFYDNVEQGSIILKKANEFIFCKEGVIIQGEPVPIKSDVVIFATGYNGDQKLRELFTSPLFKEIVVGMPATAVPLYRLCVHPRIPQLAIIGYSESMGDLHTSEIRSKWLAHFLDGAFRLPAIRSMEENVKEWEAYMKRYSGEYFRRSCVASVGIWHNDQLCKDMGCEPRRKKGFLADWLIPYEPADYAGVNLRN</sequence>
<comment type="similarity">
    <text evidence="1 6">Belongs to the FMO family.</text>
</comment>
<evidence type="ECO:0000256" key="2">
    <source>
        <dbReference type="ARBA" id="ARBA00022630"/>
    </source>
</evidence>
<keyword evidence="5 6" id="KW-0560">Oxidoreductase</keyword>
<dbReference type="OMA" id="NYADMDY"/>
<dbReference type="PIRSF" id="PIRSF000332">
    <property type="entry name" value="FMO"/>
    <property type="match status" value="1"/>
</dbReference>
<reference evidence="7 8" key="1">
    <citation type="submission" date="2017-09" db="EMBL/GenBank/DDBJ databases">
        <authorList>
            <consortium name="International Durum Wheat Genome Sequencing Consortium (IDWGSC)"/>
            <person name="Milanesi L."/>
        </authorList>
    </citation>
    <scope>NUCLEOTIDE SEQUENCE [LARGE SCALE GENOMIC DNA]</scope>
    <source>
        <strain evidence="8">cv. Svevo</strain>
    </source>
</reference>
<evidence type="ECO:0000313" key="7">
    <source>
        <dbReference type="EMBL" id="VAI31625.1"/>
    </source>
</evidence>
<dbReference type="GO" id="GO:0050661">
    <property type="term" value="F:NADP binding"/>
    <property type="evidence" value="ECO:0007669"/>
    <property type="project" value="InterPro"/>
</dbReference>